<comment type="subcellular location">
    <subcellularLocation>
        <location evidence="1">Nucleus</location>
        <location evidence="1">Nucleolus</location>
    </subcellularLocation>
</comment>
<name>A0A811Q7M7_9POAL</name>
<gene>
    <name evidence="7" type="ORF">NCGR_LOCUS35665</name>
</gene>
<feature type="compositionally biased region" description="Basic and acidic residues" evidence="5">
    <location>
        <begin position="320"/>
        <end position="346"/>
    </location>
</feature>
<evidence type="ECO:0000256" key="3">
    <source>
        <dbReference type="ARBA" id="ARBA00023242"/>
    </source>
</evidence>
<proteinExistence type="predicted"/>
<reference evidence="7" key="1">
    <citation type="submission" date="2020-10" db="EMBL/GenBank/DDBJ databases">
        <authorList>
            <person name="Han B."/>
            <person name="Lu T."/>
            <person name="Zhao Q."/>
            <person name="Huang X."/>
            <person name="Zhao Y."/>
        </authorList>
    </citation>
    <scope>NUCLEOTIDE SEQUENCE</scope>
</reference>
<dbReference type="FunFam" id="3.30.70.330:FF:000685">
    <property type="entry name" value="RNA-binding (RRM/RBD/RNP motifs) family protein"/>
    <property type="match status" value="1"/>
</dbReference>
<dbReference type="InterPro" id="IPR012677">
    <property type="entry name" value="Nucleotide-bd_a/b_plait_sf"/>
</dbReference>
<dbReference type="AlphaFoldDB" id="A0A811Q7M7"/>
<evidence type="ECO:0000313" key="7">
    <source>
        <dbReference type="EMBL" id="CAD6251933.1"/>
    </source>
</evidence>
<evidence type="ECO:0000256" key="2">
    <source>
        <dbReference type="ARBA" id="ARBA00022884"/>
    </source>
</evidence>
<comment type="caution">
    <text evidence="7">The sequence shown here is derived from an EMBL/GenBank/DDBJ whole genome shotgun (WGS) entry which is preliminary data.</text>
</comment>
<dbReference type="SUPFAM" id="SSF54928">
    <property type="entry name" value="RNA-binding domain, RBD"/>
    <property type="match status" value="1"/>
</dbReference>
<feature type="compositionally biased region" description="Polar residues" evidence="5">
    <location>
        <begin position="452"/>
        <end position="501"/>
    </location>
</feature>
<protein>
    <recommendedName>
        <fullName evidence="6">RRM domain-containing protein</fullName>
    </recommendedName>
</protein>
<organism evidence="7 8">
    <name type="scientific">Miscanthus lutarioriparius</name>
    <dbReference type="NCBI Taxonomy" id="422564"/>
    <lineage>
        <taxon>Eukaryota</taxon>
        <taxon>Viridiplantae</taxon>
        <taxon>Streptophyta</taxon>
        <taxon>Embryophyta</taxon>
        <taxon>Tracheophyta</taxon>
        <taxon>Spermatophyta</taxon>
        <taxon>Magnoliopsida</taxon>
        <taxon>Liliopsida</taxon>
        <taxon>Poales</taxon>
        <taxon>Poaceae</taxon>
        <taxon>PACMAD clade</taxon>
        <taxon>Panicoideae</taxon>
        <taxon>Andropogonodae</taxon>
        <taxon>Andropogoneae</taxon>
        <taxon>Saccharinae</taxon>
        <taxon>Miscanthus</taxon>
    </lineage>
</organism>
<dbReference type="InterPro" id="IPR000504">
    <property type="entry name" value="RRM_dom"/>
</dbReference>
<dbReference type="PROSITE" id="PS50102">
    <property type="entry name" value="RRM"/>
    <property type="match status" value="1"/>
</dbReference>
<sequence>MAAAAAAAAGEGGVGGDNSAGDLLRIFVGGLAESVGAADLEALFASAVRVAGVEFVRTNGRSFAYVDFHCPNDKALAKLFSTYNGCKWKGGKLKLEKAKEHYLTRLKREWEQDATAAASKEAALKDNAENQKPKLDKAALEGMKINIYFPKLRKVKALPLKGTGKHKYSFRHIEVPSYPIHFCDCEEHCGPPEEANNEYASVLNAAAYEKERNIMNSVMNKLFEKENEHLDSCEVEKFDGHTDTIEPSDAVNDMQIEETEEAPEVDLDDLPMEETEESSDEDLDDDLVINIAPRKSNKSAVRANMEKQEVNQDSQLQKRPRIEEPSLPKKRQKSEASSEPIKRNGEHVSVISDTRTAGKTLPAKSEASQNEQKSLGLKGKGTYEFSSALPKDKSSTGSQGIMALASSSTKNESAQNIGSTEPKKGYSWTQKSAWRDLVGGMGSTSFSLSQVLPNNNSAPAVLSNVTGSERSSKSLEATTQLSSEQRLPSSMGMLSTGTTDESTGDAIGGEPKESNKLQKVRVVPKITISEVCPFMRSTESQKQWSKAKKVISGFAKKGNESSAGKGKPSNKQ</sequence>
<dbReference type="SMART" id="SM00360">
    <property type="entry name" value="RRM"/>
    <property type="match status" value="1"/>
</dbReference>
<dbReference type="PANTHER" id="PTHR23099">
    <property type="entry name" value="TRANSCRIPTIONAL REGULATOR"/>
    <property type="match status" value="1"/>
</dbReference>
<dbReference type="OrthoDB" id="21643at2759"/>
<accession>A0A811Q7M7</accession>
<feature type="domain" description="RRM" evidence="6">
    <location>
        <begin position="24"/>
        <end position="100"/>
    </location>
</feature>
<dbReference type="Proteomes" id="UP000604825">
    <property type="component" value="Unassembled WGS sequence"/>
</dbReference>
<feature type="compositionally biased region" description="Acidic residues" evidence="5">
    <location>
        <begin position="260"/>
        <end position="287"/>
    </location>
</feature>
<evidence type="ECO:0000256" key="1">
    <source>
        <dbReference type="ARBA" id="ARBA00004604"/>
    </source>
</evidence>
<feature type="region of interest" description="Disordered" evidence="5">
    <location>
        <begin position="452"/>
        <end position="518"/>
    </location>
</feature>
<evidence type="ECO:0000256" key="5">
    <source>
        <dbReference type="SAM" id="MobiDB-lite"/>
    </source>
</evidence>
<dbReference type="GO" id="GO:0003723">
    <property type="term" value="F:RNA binding"/>
    <property type="evidence" value="ECO:0007669"/>
    <property type="project" value="UniProtKB-UniRule"/>
</dbReference>
<dbReference type="Gene3D" id="3.30.70.330">
    <property type="match status" value="1"/>
</dbReference>
<dbReference type="EMBL" id="CAJGYO010000008">
    <property type="protein sequence ID" value="CAD6251933.1"/>
    <property type="molecule type" value="Genomic_DNA"/>
</dbReference>
<dbReference type="GO" id="GO:0005730">
    <property type="term" value="C:nucleolus"/>
    <property type="evidence" value="ECO:0007669"/>
    <property type="project" value="UniProtKB-SubCell"/>
</dbReference>
<evidence type="ECO:0000313" key="8">
    <source>
        <dbReference type="Proteomes" id="UP000604825"/>
    </source>
</evidence>
<keyword evidence="2 4" id="KW-0694">RNA-binding</keyword>
<dbReference type="InterPro" id="IPR035979">
    <property type="entry name" value="RBD_domain_sf"/>
</dbReference>
<feature type="region of interest" description="Disordered" evidence="5">
    <location>
        <begin position="260"/>
        <end position="428"/>
    </location>
</feature>
<keyword evidence="8" id="KW-1185">Reference proteome</keyword>
<evidence type="ECO:0000256" key="4">
    <source>
        <dbReference type="PROSITE-ProRule" id="PRU00176"/>
    </source>
</evidence>
<dbReference type="InterPro" id="IPR034138">
    <property type="entry name" value="NOP8_RRM"/>
</dbReference>
<dbReference type="CDD" id="cd12226">
    <property type="entry name" value="RRM_NOL8"/>
    <property type="match status" value="1"/>
</dbReference>
<keyword evidence="3" id="KW-0539">Nucleus</keyword>
<feature type="compositionally biased region" description="Polar residues" evidence="5">
    <location>
        <begin position="395"/>
        <end position="419"/>
    </location>
</feature>
<evidence type="ECO:0000259" key="6">
    <source>
        <dbReference type="PROSITE" id="PS50102"/>
    </source>
</evidence>
<dbReference type="PANTHER" id="PTHR23099:SF0">
    <property type="entry name" value="GERM CELL NUCLEAR ACIDIC PROTEIN"/>
    <property type="match status" value="1"/>
</dbReference>